<comment type="caution">
    <text evidence="5">The sequence shown here is derived from an EMBL/GenBank/DDBJ whole genome shotgun (WGS) entry which is preliminary data.</text>
</comment>
<dbReference type="CDD" id="cd00063">
    <property type="entry name" value="FN3"/>
    <property type="match status" value="2"/>
</dbReference>
<keyword evidence="1" id="KW-0677">Repeat</keyword>
<evidence type="ECO:0000256" key="2">
    <source>
        <dbReference type="SAM" id="Phobius"/>
    </source>
</evidence>
<organism evidence="5 6">
    <name type="scientific">Pocillopora damicornis</name>
    <name type="common">Cauliflower coral</name>
    <name type="synonym">Millepora damicornis</name>
    <dbReference type="NCBI Taxonomy" id="46731"/>
    <lineage>
        <taxon>Eukaryota</taxon>
        <taxon>Metazoa</taxon>
        <taxon>Cnidaria</taxon>
        <taxon>Anthozoa</taxon>
        <taxon>Hexacorallia</taxon>
        <taxon>Scleractinia</taxon>
        <taxon>Astrocoeniina</taxon>
        <taxon>Pocilloporidae</taxon>
        <taxon>Pocillopora</taxon>
    </lineage>
</organism>
<dbReference type="EMBL" id="RCHS01002959">
    <property type="protein sequence ID" value="RMX44728.1"/>
    <property type="molecule type" value="Genomic_DNA"/>
</dbReference>
<evidence type="ECO:0000259" key="4">
    <source>
        <dbReference type="PROSITE" id="PS50853"/>
    </source>
</evidence>
<dbReference type="SMART" id="SM00060">
    <property type="entry name" value="FN3"/>
    <property type="match status" value="2"/>
</dbReference>
<keyword evidence="2" id="KW-0472">Membrane</keyword>
<feature type="transmembrane region" description="Helical" evidence="2">
    <location>
        <begin position="473"/>
        <end position="496"/>
    </location>
</feature>
<dbReference type="PANTHER" id="PTHR46708:SF2">
    <property type="entry name" value="FIBRONECTIN TYPE-III DOMAIN-CONTAINING PROTEIN"/>
    <property type="match status" value="1"/>
</dbReference>
<evidence type="ECO:0000256" key="1">
    <source>
        <dbReference type="ARBA" id="ARBA00022737"/>
    </source>
</evidence>
<dbReference type="InterPro" id="IPR003961">
    <property type="entry name" value="FN3_dom"/>
</dbReference>
<dbReference type="InterPro" id="IPR036116">
    <property type="entry name" value="FN3_sf"/>
</dbReference>
<dbReference type="InterPro" id="IPR013783">
    <property type="entry name" value="Ig-like_fold"/>
</dbReference>
<keyword evidence="6" id="KW-1185">Reference proteome</keyword>
<feature type="domain" description="Fibronectin type-III" evidence="4">
    <location>
        <begin position="345"/>
        <end position="452"/>
    </location>
</feature>
<sequence>MSMLFLVSICISVLSEGVVRASKSEEDLKFYNLVKEGQFTMKCEEMYGEPVRINETENPEIFYSYNCDEDCEECLQPLRFESTKHRTYNECKAECDKNGLGDACKQGCYFLHRFVNSGNGSSGIWYDTRNVTAKGPYLFCRTYTELVVNFDFRLFSDNTAKVEPTTFISFYRLNEKDPWTMLSSVSSELPFYFPNLFKGFTIQISIAIVTAKGLQVKLPFKEFRHVGEWMVTLSDEVHLDPPKGLQAHVRKAGDRFEGHLTWYLAPRSKICDYRIEWRATYLDHWKSEAFEVSHSKHVASTRMYYIVEGLLPMENYTIEVISVASDEKQNKSTICIVTPSLVLGPPENLTLVHLTHLSRNTSTATVTWWPPHNIPIVDHVQEYRLEWSKIPVLNEVFTEPHFDSTWLPAENTSFRVFGLHNGFAYMFKVAAVSSVTGVGTEAVILFNTTETTTKVSSHEDQHVPVLESKALPWMFITGILVAIVCASFVRLTYAFVKKKYGSLSSAVEQFRARCRRERDTIINLI</sequence>
<keyword evidence="2" id="KW-0812">Transmembrane</keyword>
<gene>
    <name evidence="5" type="ORF">pdam_00019143</name>
</gene>
<dbReference type="PROSITE" id="PS50853">
    <property type="entry name" value="FN3"/>
    <property type="match status" value="1"/>
</dbReference>
<keyword evidence="2" id="KW-1133">Transmembrane helix</keyword>
<feature type="chain" id="PRO_5018092149" description="Fibronectin type-III domain-containing protein" evidence="3">
    <location>
        <begin position="22"/>
        <end position="525"/>
    </location>
</feature>
<evidence type="ECO:0000313" key="6">
    <source>
        <dbReference type="Proteomes" id="UP000275408"/>
    </source>
</evidence>
<name>A0A3M6TTV1_POCDA</name>
<dbReference type="Gene3D" id="2.60.40.10">
    <property type="entry name" value="Immunoglobulins"/>
    <property type="match status" value="2"/>
</dbReference>
<proteinExistence type="predicted"/>
<keyword evidence="3" id="KW-0732">Signal</keyword>
<reference evidence="5 6" key="1">
    <citation type="journal article" date="2018" name="Sci. Rep.">
        <title>Comparative analysis of the Pocillopora damicornis genome highlights role of immune system in coral evolution.</title>
        <authorList>
            <person name="Cunning R."/>
            <person name="Bay R.A."/>
            <person name="Gillette P."/>
            <person name="Baker A.C."/>
            <person name="Traylor-Knowles N."/>
        </authorList>
    </citation>
    <scope>NUCLEOTIDE SEQUENCE [LARGE SCALE GENOMIC DNA]</scope>
    <source>
        <strain evidence="5">RSMAS</strain>
        <tissue evidence="5">Whole animal</tissue>
    </source>
</reference>
<dbReference type="AlphaFoldDB" id="A0A3M6TTV1"/>
<dbReference type="Proteomes" id="UP000275408">
    <property type="component" value="Unassembled WGS sequence"/>
</dbReference>
<dbReference type="Pfam" id="PF00041">
    <property type="entry name" value="fn3"/>
    <property type="match status" value="2"/>
</dbReference>
<protein>
    <recommendedName>
        <fullName evidence="4">Fibronectin type-III domain-containing protein</fullName>
    </recommendedName>
</protein>
<evidence type="ECO:0000256" key="3">
    <source>
        <dbReference type="SAM" id="SignalP"/>
    </source>
</evidence>
<dbReference type="SUPFAM" id="SSF49265">
    <property type="entry name" value="Fibronectin type III"/>
    <property type="match status" value="1"/>
</dbReference>
<dbReference type="InterPro" id="IPR050991">
    <property type="entry name" value="ECM_Regulatory_Proteins"/>
</dbReference>
<dbReference type="PANTHER" id="PTHR46708">
    <property type="entry name" value="TENASCIN"/>
    <property type="match status" value="1"/>
</dbReference>
<accession>A0A3M6TTV1</accession>
<dbReference type="OrthoDB" id="1668230at2759"/>
<evidence type="ECO:0000313" key="5">
    <source>
        <dbReference type="EMBL" id="RMX44728.1"/>
    </source>
</evidence>
<feature type="signal peptide" evidence="3">
    <location>
        <begin position="1"/>
        <end position="21"/>
    </location>
</feature>